<dbReference type="RefSeq" id="WP_036108110.1">
    <property type="nucleotide sequence ID" value="NZ_AODG01000019.1"/>
</dbReference>
<comment type="caution">
    <text evidence="1">The sequence shown here is derived from an EMBL/GenBank/DDBJ whole genome shotgun (WGS) entry which is preliminary data.</text>
</comment>
<evidence type="ECO:0000313" key="2">
    <source>
        <dbReference type="Proteomes" id="UP000019251"/>
    </source>
</evidence>
<name>A0A829R2E9_LISGR</name>
<gene>
    <name evidence="1" type="ORF">LMUR_13994</name>
</gene>
<evidence type="ECO:0000313" key="1">
    <source>
        <dbReference type="EMBL" id="EUJ26009.1"/>
    </source>
</evidence>
<sequence length="106" mass="12107">MFDSEMELVNSFVDNYSSFDGKVIVKEMPIRFGNIDVVSIKNIYLPFSDKQTIILSKPSNSLVFTKIKNNRPIEKKTLYMTLGLSESTLENALHELLAGDLIKKKY</sequence>
<dbReference type="EMBL" id="AODG01000019">
    <property type="protein sequence ID" value="EUJ26009.1"/>
    <property type="molecule type" value="Genomic_DNA"/>
</dbReference>
<dbReference type="Proteomes" id="UP000019251">
    <property type="component" value="Unassembled WGS sequence"/>
</dbReference>
<protein>
    <submittedName>
        <fullName evidence="1">Uncharacterized protein</fullName>
    </submittedName>
</protein>
<reference evidence="1 2" key="1">
    <citation type="submission" date="2012-12" db="EMBL/GenBank/DDBJ databases">
        <title>Novel taxa of Listeriaceae from agricultural environments in the United States.</title>
        <authorList>
            <person name="den Bakker H.C."/>
            <person name="Allred A."/>
            <person name="Warchocki S."/>
            <person name="Wright E.M."/>
            <person name="Burrell A."/>
            <person name="Nightingale K.K."/>
            <person name="Kephart D."/>
            <person name="Wiedmann M."/>
        </authorList>
    </citation>
    <scope>NUCLEOTIDE SEQUENCE [LARGE SCALE GENOMIC DNA]</scope>
    <source>
        <strain evidence="1 2">FSL F6-1183</strain>
    </source>
</reference>
<proteinExistence type="predicted"/>
<accession>A0A829R2E9</accession>
<dbReference type="AlphaFoldDB" id="A0A829R2E9"/>
<organism evidence="1 2">
    <name type="scientific">Listeria grayi FSL F6-1183</name>
    <dbReference type="NCBI Taxonomy" id="1265827"/>
    <lineage>
        <taxon>Bacteria</taxon>
        <taxon>Bacillati</taxon>
        <taxon>Bacillota</taxon>
        <taxon>Bacilli</taxon>
        <taxon>Bacillales</taxon>
        <taxon>Listeriaceae</taxon>
        <taxon>Listeria</taxon>
    </lineage>
</organism>